<name>A0AA36BUU2_OCTVU</name>
<dbReference type="AlphaFoldDB" id="A0AA36BUU2"/>
<dbReference type="EMBL" id="OX597838">
    <property type="protein sequence ID" value="CAI9741016.1"/>
    <property type="molecule type" value="Genomic_DNA"/>
</dbReference>
<dbReference type="Proteomes" id="UP001162480">
    <property type="component" value="Chromosome 25"/>
</dbReference>
<evidence type="ECO:0000313" key="2">
    <source>
        <dbReference type="Proteomes" id="UP001162480"/>
    </source>
</evidence>
<keyword evidence="2" id="KW-1185">Reference proteome</keyword>
<reference evidence="1" key="1">
    <citation type="submission" date="2023-08" db="EMBL/GenBank/DDBJ databases">
        <authorList>
            <person name="Alioto T."/>
            <person name="Alioto T."/>
            <person name="Gomez Garrido J."/>
        </authorList>
    </citation>
    <scope>NUCLEOTIDE SEQUENCE</scope>
</reference>
<sequence>MIWFYLQEHLYHHHHHHHHHCHHLHHYCTSTSTTTTCSYEGVNFCSDNLQETTFKGQLVALNLDICFKMKSLPSYHLMKIGR</sequence>
<protein>
    <submittedName>
        <fullName evidence="1">Uncharacterized protein</fullName>
    </submittedName>
</protein>
<proteinExistence type="predicted"/>
<organism evidence="1 2">
    <name type="scientific">Octopus vulgaris</name>
    <name type="common">Common octopus</name>
    <dbReference type="NCBI Taxonomy" id="6645"/>
    <lineage>
        <taxon>Eukaryota</taxon>
        <taxon>Metazoa</taxon>
        <taxon>Spiralia</taxon>
        <taxon>Lophotrochozoa</taxon>
        <taxon>Mollusca</taxon>
        <taxon>Cephalopoda</taxon>
        <taxon>Coleoidea</taxon>
        <taxon>Octopodiformes</taxon>
        <taxon>Octopoda</taxon>
        <taxon>Incirrata</taxon>
        <taxon>Octopodidae</taxon>
        <taxon>Octopus</taxon>
    </lineage>
</organism>
<accession>A0AA36BUU2</accession>
<gene>
    <name evidence="1" type="ORF">OCTVUL_1B008460</name>
</gene>
<evidence type="ECO:0000313" key="1">
    <source>
        <dbReference type="EMBL" id="CAI9741016.1"/>
    </source>
</evidence>